<keyword evidence="2" id="KW-0560">Oxidoreductase</keyword>
<reference evidence="3" key="1">
    <citation type="submission" date="2016-10" db="EMBL/GenBank/DDBJ databases">
        <authorList>
            <person name="Varghese N."/>
            <person name="Submissions S."/>
        </authorList>
    </citation>
    <scope>NUCLEOTIDE SEQUENCE [LARGE SCALE GENOMIC DNA]</scope>
    <source>
        <strain evidence="3">CBMB127</strain>
    </source>
</reference>
<evidence type="ECO:0000313" key="2">
    <source>
        <dbReference type="EMBL" id="SDK78190.1"/>
    </source>
</evidence>
<dbReference type="SUPFAM" id="SSF69118">
    <property type="entry name" value="AhpD-like"/>
    <property type="match status" value="1"/>
</dbReference>
<organism evidence="2 3">
    <name type="scientific">Methylophilus rhizosphaerae</name>
    <dbReference type="NCBI Taxonomy" id="492660"/>
    <lineage>
        <taxon>Bacteria</taxon>
        <taxon>Pseudomonadati</taxon>
        <taxon>Pseudomonadota</taxon>
        <taxon>Betaproteobacteria</taxon>
        <taxon>Nitrosomonadales</taxon>
        <taxon>Methylophilaceae</taxon>
        <taxon>Methylophilus</taxon>
    </lineage>
</organism>
<dbReference type="EMBL" id="FNFX01000005">
    <property type="protein sequence ID" value="SDK78190.1"/>
    <property type="molecule type" value="Genomic_DNA"/>
</dbReference>
<proteinExistence type="predicted"/>
<dbReference type="GO" id="GO:0051920">
    <property type="term" value="F:peroxiredoxin activity"/>
    <property type="evidence" value="ECO:0007669"/>
    <property type="project" value="InterPro"/>
</dbReference>
<name>A0A1G9EPY7_9PROT</name>
<dbReference type="InterPro" id="IPR029032">
    <property type="entry name" value="AhpD-like"/>
</dbReference>
<keyword evidence="2" id="KW-0575">Peroxidase</keyword>
<evidence type="ECO:0000313" key="3">
    <source>
        <dbReference type="Proteomes" id="UP000198629"/>
    </source>
</evidence>
<dbReference type="Gene3D" id="1.20.1290.10">
    <property type="entry name" value="AhpD-like"/>
    <property type="match status" value="1"/>
</dbReference>
<dbReference type="PANTHER" id="PTHR35446">
    <property type="entry name" value="SI:CH211-175M2.5"/>
    <property type="match status" value="1"/>
</dbReference>
<sequence length="177" mass="18579">MARIQTINRETASAEVNATLDAVKAKLGKVPNLIATLAQAPVALNAYLGLSEGVTKGRLTAKQRESLALAIGQANSCQYCLSAHSLIARGTGLNTEAIQSARKAEATDTVTESLLKLAVKIVQQRGILADADIEEAHAAGVDDGLILEVIAHVALNTLTNYTNHIAQTEIDFPVVAV</sequence>
<dbReference type="RefSeq" id="WP_091472388.1">
    <property type="nucleotide sequence ID" value="NZ_FNFX01000005.1"/>
</dbReference>
<dbReference type="NCBIfam" id="TIGR00778">
    <property type="entry name" value="ahpD_dom"/>
    <property type="match status" value="1"/>
</dbReference>
<evidence type="ECO:0000259" key="1">
    <source>
        <dbReference type="Pfam" id="PF02627"/>
    </source>
</evidence>
<dbReference type="InterPro" id="IPR004675">
    <property type="entry name" value="AhpD_core"/>
</dbReference>
<feature type="domain" description="Carboxymuconolactone decarboxylase-like" evidence="1">
    <location>
        <begin position="43"/>
        <end position="104"/>
    </location>
</feature>
<dbReference type="PANTHER" id="PTHR35446:SF3">
    <property type="entry name" value="CMD DOMAIN-CONTAINING PROTEIN"/>
    <property type="match status" value="1"/>
</dbReference>
<gene>
    <name evidence="2" type="ORF">SAMN05192566_2385</name>
</gene>
<dbReference type="OrthoDB" id="9801997at2"/>
<dbReference type="Proteomes" id="UP000198629">
    <property type="component" value="Unassembled WGS sequence"/>
</dbReference>
<protein>
    <submittedName>
        <fullName evidence="2">Uncharacterized peroxidase-related enzyme</fullName>
    </submittedName>
</protein>
<dbReference type="InterPro" id="IPR003779">
    <property type="entry name" value="CMD-like"/>
</dbReference>
<keyword evidence="3" id="KW-1185">Reference proteome</keyword>
<dbReference type="AlphaFoldDB" id="A0A1G9EPY7"/>
<accession>A0A1G9EPY7</accession>
<dbReference type="STRING" id="492660.SAMN05192566_2385"/>
<dbReference type="Pfam" id="PF02627">
    <property type="entry name" value="CMD"/>
    <property type="match status" value="1"/>
</dbReference>